<evidence type="ECO:0000256" key="1">
    <source>
        <dbReference type="SAM" id="Phobius"/>
    </source>
</evidence>
<feature type="transmembrane region" description="Helical" evidence="1">
    <location>
        <begin position="12"/>
        <end position="29"/>
    </location>
</feature>
<keyword evidence="1" id="KW-1133">Transmembrane helix</keyword>
<evidence type="ECO:0000313" key="2">
    <source>
        <dbReference type="EMBL" id="ONI30263.1"/>
    </source>
</evidence>
<protein>
    <submittedName>
        <fullName evidence="2">Uncharacterized protein</fullName>
    </submittedName>
</protein>
<sequence>MVGLKRKEKEILTMIFFLLIFWVLPTLGMGPLIRVVYLFCFSCFCLFLVLIRIPEFLHLSISFWLQFYLLIFYC</sequence>
<dbReference type="EMBL" id="CM007651">
    <property type="protein sequence ID" value="ONI30263.1"/>
    <property type="molecule type" value="Genomic_DNA"/>
</dbReference>
<feature type="transmembrane region" description="Helical" evidence="1">
    <location>
        <begin position="56"/>
        <end position="73"/>
    </location>
</feature>
<organism evidence="2 3">
    <name type="scientific">Prunus persica</name>
    <name type="common">Peach</name>
    <name type="synonym">Amygdalus persica</name>
    <dbReference type="NCBI Taxonomy" id="3760"/>
    <lineage>
        <taxon>Eukaryota</taxon>
        <taxon>Viridiplantae</taxon>
        <taxon>Streptophyta</taxon>
        <taxon>Embryophyta</taxon>
        <taxon>Tracheophyta</taxon>
        <taxon>Spermatophyta</taxon>
        <taxon>Magnoliopsida</taxon>
        <taxon>eudicotyledons</taxon>
        <taxon>Gunneridae</taxon>
        <taxon>Pentapetalae</taxon>
        <taxon>rosids</taxon>
        <taxon>fabids</taxon>
        <taxon>Rosales</taxon>
        <taxon>Rosaceae</taxon>
        <taxon>Amygdaloideae</taxon>
        <taxon>Amygdaleae</taxon>
        <taxon>Prunus</taxon>
    </lineage>
</organism>
<proteinExistence type="predicted"/>
<reference evidence="2 3" key="1">
    <citation type="journal article" date="2013" name="Nat. Genet.">
        <title>The high-quality draft genome of peach (Prunus persica) identifies unique patterns of genetic diversity, domestication and genome evolution.</title>
        <authorList>
            <consortium name="International Peach Genome Initiative"/>
            <person name="Verde I."/>
            <person name="Abbott A.G."/>
            <person name="Scalabrin S."/>
            <person name="Jung S."/>
            <person name="Shu S."/>
            <person name="Marroni F."/>
            <person name="Zhebentyayeva T."/>
            <person name="Dettori M.T."/>
            <person name="Grimwood J."/>
            <person name="Cattonaro F."/>
            <person name="Zuccolo A."/>
            <person name="Rossini L."/>
            <person name="Jenkins J."/>
            <person name="Vendramin E."/>
            <person name="Meisel L.A."/>
            <person name="Decroocq V."/>
            <person name="Sosinski B."/>
            <person name="Prochnik S."/>
            <person name="Mitros T."/>
            <person name="Policriti A."/>
            <person name="Cipriani G."/>
            <person name="Dondini L."/>
            <person name="Ficklin S."/>
            <person name="Goodstein D.M."/>
            <person name="Xuan P."/>
            <person name="Del Fabbro C."/>
            <person name="Aramini V."/>
            <person name="Copetti D."/>
            <person name="Gonzalez S."/>
            <person name="Horner D.S."/>
            <person name="Falchi R."/>
            <person name="Lucas S."/>
            <person name="Mica E."/>
            <person name="Maldonado J."/>
            <person name="Lazzari B."/>
            <person name="Bielenberg D."/>
            <person name="Pirona R."/>
            <person name="Miculan M."/>
            <person name="Barakat A."/>
            <person name="Testolin R."/>
            <person name="Stella A."/>
            <person name="Tartarini S."/>
            <person name="Tonutti P."/>
            <person name="Arus P."/>
            <person name="Orellana A."/>
            <person name="Wells C."/>
            <person name="Main D."/>
            <person name="Vizzotto G."/>
            <person name="Silva H."/>
            <person name="Salamini F."/>
            <person name="Schmutz J."/>
            <person name="Morgante M."/>
            <person name="Rokhsar D.S."/>
        </authorList>
    </citation>
    <scope>NUCLEOTIDE SEQUENCE [LARGE SCALE GENOMIC DNA]</scope>
    <source>
        <strain evidence="3">cv. Nemared</strain>
    </source>
</reference>
<accession>A0A251R2M6</accession>
<keyword evidence="3" id="KW-1185">Reference proteome</keyword>
<keyword evidence="1" id="KW-0472">Membrane</keyword>
<feature type="transmembrane region" description="Helical" evidence="1">
    <location>
        <begin position="35"/>
        <end position="51"/>
    </location>
</feature>
<name>A0A251R2M6_PRUPE</name>
<dbReference type="AlphaFoldDB" id="A0A251R2M6"/>
<keyword evidence="1" id="KW-0812">Transmembrane</keyword>
<dbReference type="Gramene" id="ONI30263">
    <property type="protein sequence ID" value="ONI30263"/>
    <property type="gene ID" value="PRUPE_1G240600"/>
</dbReference>
<gene>
    <name evidence="2" type="ORF">PRUPE_1G240600</name>
</gene>
<evidence type="ECO:0000313" key="3">
    <source>
        <dbReference type="Proteomes" id="UP000006882"/>
    </source>
</evidence>
<dbReference type="Proteomes" id="UP000006882">
    <property type="component" value="Chromosome G1"/>
</dbReference>